<keyword evidence="4" id="KW-1185">Reference proteome</keyword>
<evidence type="ECO:0000259" key="2">
    <source>
        <dbReference type="Pfam" id="PF01154"/>
    </source>
</evidence>
<dbReference type="RefSeq" id="XP_056543866.1">
    <property type="nucleotide sequence ID" value="XM_056688311.1"/>
</dbReference>
<keyword evidence="1" id="KW-0808">Transferase</keyword>
<feature type="domain" description="Hydroxymethylglutaryl-coenzyme A synthase N-terminal" evidence="2">
    <location>
        <begin position="1"/>
        <end position="79"/>
    </location>
</feature>
<dbReference type="PANTHER" id="PTHR43323">
    <property type="entry name" value="3-HYDROXY-3-METHYLGLUTARYL COENZYME A SYNTHASE"/>
    <property type="match status" value="1"/>
</dbReference>
<evidence type="ECO:0000313" key="4">
    <source>
        <dbReference type="Proteomes" id="UP001149163"/>
    </source>
</evidence>
<evidence type="ECO:0000313" key="3">
    <source>
        <dbReference type="EMBL" id="KAJ5167405.1"/>
    </source>
</evidence>
<proteinExistence type="predicted"/>
<reference evidence="3" key="2">
    <citation type="journal article" date="2023" name="IMA Fungus">
        <title>Comparative genomic study of the Penicillium genus elucidates a diverse pangenome and 15 lateral gene transfer events.</title>
        <authorList>
            <person name="Petersen C."/>
            <person name="Sorensen T."/>
            <person name="Nielsen M.R."/>
            <person name="Sondergaard T.E."/>
            <person name="Sorensen J.L."/>
            <person name="Fitzpatrick D.A."/>
            <person name="Frisvad J.C."/>
            <person name="Nielsen K.L."/>
        </authorList>
    </citation>
    <scope>NUCLEOTIDE SEQUENCE</scope>
    <source>
        <strain evidence="3">IBT 26290</strain>
    </source>
</reference>
<dbReference type="OrthoDB" id="4540718at2759"/>
<accession>A0A9W9I6B1</accession>
<dbReference type="GO" id="GO:0010142">
    <property type="term" value="P:farnesyl diphosphate biosynthetic process, mevalonate pathway"/>
    <property type="evidence" value="ECO:0007669"/>
    <property type="project" value="TreeGrafter"/>
</dbReference>
<protein>
    <submittedName>
        <fullName evidence="3">Hydroxymethylglutaryl-CoA synthase</fullName>
    </submittedName>
</protein>
<gene>
    <name evidence="3" type="ORF">N7482_006186</name>
</gene>
<dbReference type="Proteomes" id="UP001149163">
    <property type="component" value="Unassembled WGS sequence"/>
</dbReference>
<dbReference type="Pfam" id="PF01154">
    <property type="entry name" value="HMG_CoA_synt_N"/>
    <property type="match status" value="1"/>
</dbReference>
<dbReference type="GO" id="GO:0004421">
    <property type="term" value="F:hydroxymethylglutaryl-CoA synthase activity"/>
    <property type="evidence" value="ECO:0007669"/>
    <property type="project" value="TreeGrafter"/>
</dbReference>
<name>A0A9W9I6B1_9EURO</name>
<comment type="caution">
    <text evidence="3">The sequence shown here is derived from an EMBL/GenBank/DDBJ whole genome shotgun (WGS) entry which is preliminary data.</text>
</comment>
<dbReference type="EMBL" id="JAPQKN010000003">
    <property type="protein sequence ID" value="KAJ5167405.1"/>
    <property type="molecule type" value="Genomic_DNA"/>
</dbReference>
<sequence length="90" mass="9920">MSFCDDCQDIYLLALTAVSFQTRKYNISPDSIGRLEVGTESMLDKFKSCKSVRMQLAGANNIEGIDTYTFFNTVNWIEFPSLGCAGGNCG</sequence>
<organism evidence="3 4">
    <name type="scientific">Penicillium canariense</name>
    <dbReference type="NCBI Taxonomy" id="189055"/>
    <lineage>
        <taxon>Eukaryota</taxon>
        <taxon>Fungi</taxon>
        <taxon>Dikarya</taxon>
        <taxon>Ascomycota</taxon>
        <taxon>Pezizomycotina</taxon>
        <taxon>Eurotiomycetes</taxon>
        <taxon>Eurotiomycetidae</taxon>
        <taxon>Eurotiales</taxon>
        <taxon>Aspergillaceae</taxon>
        <taxon>Penicillium</taxon>
    </lineage>
</organism>
<dbReference type="GO" id="GO:0006084">
    <property type="term" value="P:acetyl-CoA metabolic process"/>
    <property type="evidence" value="ECO:0007669"/>
    <property type="project" value="TreeGrafter"/>
</dbReference>
<dbReference type="PANTHER" id="PTHR43323:SF2">
    <property type="entry name" value="HYDROXYMETHYLGLUTARYL-COA SYNTHASE"/>
    <property type="match status" value="1"/>
</dbReference>
<evidence type="ECO:0000256" key="1">
    <source>
        <dbReference type="ARBA" id="ARBA00022679"/>
    </source>
</evidence>
<dbReference type="GO" id="GO:0006696">
    <property type="term" value="P:ergosterol biosynthetic process"/>
    <property type="evidence" value="ECO:0007669"/>
    <property type="project" value="TreeGrafter"/>
</dbReference>
<dbReference type="AlphaFoldDB" id="A0A9W9I6B1"/>
<dbReference type="InterPro" id="IPR016039">
    <property type="entry name" value="Thiolase-like"/>
</dbReference>
<dbReference type="Gene3D" id="3.40.47.10">
    <property type="match status" value="1"/>
</dbReference>
<dbReference type="GeneID" id="81427487"/>
<reference evidence="3" key="1">
    <citation type="submission" date="2022-11" db="EMBL/GenBank/DDBJ databases">
        <authorList>
            <person name="Petersen C."/>
        </authorList>
    </citation>
    <scope>NUCLEOTIDE SEQUENCE</scope>
    <source>
        <strain evidence="3">IBT 26290</strain>
    </source>
</reference>
<dbReference type="InterPro" id="IPR013528">
    <property type="entry name" value="HMG_CoA_synth_N"/>
</dbReference>